<dbReference type="EMBL" id="KK116338">
    <property type="protein sequence ID" value="KFM67473.1"/>
    <property type="molecule type" value="Genomic_DNA"/>
</dbReference>
<proteinExistence type="predicted"/>
<evidence type="ECO:0000313" key="1">
    <source>
        <dbReference type="EMBL" id="KFM67473.1"/>
    </source>
</evidence>
<keyword evidence="2" id="KW-1185">Reference proteome</keyword>
<evidence type="ECO:0000313" key="2">
    <source>
        <dbReference type="Proteomes" id="UP000054359"/>
    </source>
</evidence>
<feature type="non-terminal residue" evidence="1">
    <location>
        <position position="35"/>
    </location>
</feature>
<organism evidence="1 2">
    <name type="scientific">Stegodyphus mimosarum</name>
    <name type="common">African social velvet spider</name>
    <dbReference type="NCBI Taxonomy" id="407821"/>
    <lineage>
        <taxon>Eukaryota</taxon>
        <taxon>Metazoa</taxon>
        <taxon>Ecdysozoa</taxon>
        <taxon>Arthropoda</taxon>
        <taxon>Chelicerata</taxon>
        <taxon>Arachnida</taxon>
        <taxon>Araneae</taxon>
        <taxon>Araneomorphae</taxon>
        <taxon>Entelegynae</taxon>
        <taxon>Eresoidea</taxon>
        <taxon>Eresidae</taxon>
        <taxon>Stegodyphus</taxon>
    </lineage>
</organism>
<protein>
    <submittedName>
        <fullName evidence="1">Uncharacterized protein</fullName>
    </submittedName>
</protein>
<accession>A0A087TQT4</accession>
<name>A0A087TQT4_STEMI</name>
<dbReference type="Proteomes" id="UP000054359">
    <property type="component" value="Unassembled WGS sequence"/>
</dbReference>
<sequence>MKSLTDLITKAVNEMPLVKLMSGGAKNQKLYLRRK</sequence>
<dbReference type="AlphaFoldDB" id="A0A087TQT4"/>
<gene>
    <name evidence="1" type="ORF">X975_19078</name>
</gene>
<reference evidence="1 2" key="1">
    <citation type="submission" date="2013-11" db="EMBL/GenBank/DDBJ databases">
        <title>Genome sequencing of Stegodyphus mimosarum.</title>
        <authorList>
            <person name="Bechsgaard J."/>
        </authorList>
    </citation>
    <scope>NUCLEOTIDE SEQUENCE [LARGE SCALE GENOMIC DNA]</scope>
</reference>